<organism evidence="2">
    <name type="scientific">uncultured Caudovirales phage</name>
    <dbReference type="NCBI Taxonomy" id="2100421"/>
    <lineage>
        <taxon>Viruses</taxon>
        <taxon>Duplodnaviria</taxon>
        <taxon>Heunggongvirae</taxon>
        <taxon>Uroviricota</taxon>
        <taxon>Caudoviricetes</taxon>
        <taxon>Peduoviridae</taxon>
        <taxon>Maltschvirus</taxon>
        <taxon>Maltschvirus maltsch</taxon>
    </lineage>
</organism>
<feature type="compositionally biased region" description="Polar residues" evidence="1">
    <location>
        <begin position="64"/>
        <end position="84"/>
    </location>
</feature>
<feature type="compositionally biased region" description="Basic residues" evidence="1">
    <location>
        <begin position="375"/>
        <end position="391"/>
    </location>
</feature>
<reference evidence="2" key="1">
    <citation type="submission" date="2020-04" db="EMBL/GenBank/DDBJ databases">
        <authorList>
            <person name="Chiriac C."/>
            <person name="Salcher M."/>
            <person name="Ghai R."/>
            <person name="Kavagutti S V."/>
        </authorList>
    </citation>
    <scope>NUCLEOTIDE SEQUENCE</scope>
</reference>
<feature type="region of interest" description="Disordered" evidence="1">
    <location>
        <begin position="358"/>
        <end position="391"/>
    </location>
</feature>
<evidence type="ECO:0000313" key="2">
    <source>
        <dbReference type="EMBL" id="CAB4151144.1"/>
    </source>
</evidence>
<proteinExistence type="predicted"/>
<evidence type="ECO:0000256" key="1">
    <source>
        <dbReference type="SAM" id="MobiDB-lite"/>
    </source>
</evidence>
<accession>A0A6J5MW27</accession>
<sequence>MARLKWNAATGRFVAAQMPSKDSGYENTPVGATYIDTVTGEAKIRNAGTQPDTVVRQAPSTTLVPSKNTTKSTTVAPKGKTTSTAPAGVAPAGGKGKINTSGRGMGGPTAAQVASGQFVGGPKQVADESSTLKKAIEEAFASDDYAGAMALLTLMNGGSSGSGSGAPSKESLAAGYNAAITAANMTEKAGTDAQSAYNLQGQNLYDTQVAAINKYYGEQSDAANAAIDKAGADFTASMPEATAYANAQVANLPQAQQGLTGALEAYGATNNQAQGQSEQDRAYLDALAKMQTSSNTQLSEADKTYMASLRRAAEGNRTQAKQTLAGNIGTLKAQDTSAANATRQGLIGKGLESMLAGKTDAASQRAKAVVDFGKPKKAKAKPKPKPKSPKK</sequence>
<gene>
    <name evidence="2" type="ORF">UFOVP587_2</name>
</gene>
<protein>
    <submittedName>
        <fullName evidence="2">Uncharacterized protein</fullName>
    </submittedName>
</protein>
<name>A0A6J5MW27_9CAUD</name>
<feature type="region of interest" description="Disordered" evidence="1">
    <location>
        <begin position="64"/>
        <end position="95"/>
    </location>
</feature>
<dbReference type="EMBL" id="LR796566">
    <property type="protein sequence ID" value="CAB4151144.1"/>
    <property type="molecule type" value="Genomic_DNA"/>
</dbReference>